<dbReference type="CDD" id="cd00070">
    <property type="entry name" value="GLECT"/>
    <property type="match status" value="1"/>
</dbReference>
<dbReference type="PANTHER" id="PTHR11346">
    <property type="entry name" value="GALECTIN"/>
    <property type="match status" value="1"/>
</dbReference>
<evidence type="ECO:0000259" key="3">
    <source>
        <dbReference type="PROSITE" id="PS51304"/>
    </source>
</evidence>
<evidence type="ECO:0000313" key="5">
    <source>
        <dbReference type="Proteomes" id="UP000091820"/>
    </source>
</evidence>
<sequence length="364" mass="41607">MFSIINGTVKLCDTLKGNLPPKNSIDEFYLEETYVKPVYETDELRHLSEGLSFTITGKALPKAEGFAIDFRRENLEKDIAIRVTVLVNRNIIARNSRKSLVWGVDEIDTELEFKLQPGKYIQLQILVTEKAFMVALNGFHIATYAHRMALDNIEKFLVHGCIANVNVKQKFVDVYPHSPDKTLHIERVSARSLERGDDDVITVDDDDDVFDTLTIHPGEFEGEKYLPLPYYATFNAGFFRVRYSIFIKGRVRGRPKQLTINLQAGARVWPPPPIILSLQFIFEKIDESEGLNRQDDVVISPKVTTNLPPGSNFELEIVRKLKDFEVFLNEKLVKKCGYTISPKLIDTIYVYGDIKLFDIEIVSD</sequence>
<feature type="domain" description="Galectin" evidence="3">
    <location>
        <begin position="39"/>
        <end position="175"/>
    </location>
</feature>
<proteinExistence type="predicted"/>
<dbReference type="Proteomes" id="UP000091820">
    <property type="component" value="Unassembled WGS sequence"/>
</dbReference>
<keyword evidence="1 2" id="KW-0430">Lectin</keyword>
<dbReference type="InterPro" id="IPR013320">
    <property type="entry name" value="ConA-like_dom_sf"/>
</dbReference>
<dbReference type="PANTHER" id="PTHR11346:SF147">
    <property type="entry name" value="GALECTIN"/>
    <property type="match status" value="1"/>
</dbReference>
<evidence type="ECO:0000256" key="1">
    <source>
        <dbReference type="ARBA" id="ARBA00022734"/>
    </source>
</evidence>
<dbReference type="Pfam" id="PF00337">
    <property type="entry name" value="Gal-bind_lectin"/>
    <property type="match status" value="2"/>
</dbReference>
<dbReference type="EnsemblMetazoa" id="GBRI001988-RA">
    <property type="protein sequence ID" value="GBRI001988-PA"/>
    <property type="gene ID" value="GBRI001988"/>
</dbReference>
<dbReference type="GO" id="GO:0030246">
    <property type="term" value="F:carbohydrate binding"/>
    <property type="evidence" value="ECO:0007669"/>
    <property type="project" value="UniProtKB-UniRule"/>
</dbReference>
<dbReference type="SMART" id="SM00276">
    <property type="entry name" value="GLECT"/>
    <property type="match status" value="2"/>
</dbReference>
<dbReference type="SMART" id="SM00908">
    <property type="entry name" value="Gal-bind_lectin"/>
    <property type="match status" value="2"/>
</dbReference>
<reference evidence="4" key="2">
    <citation type="submission" date="2020-05" db="UniProtKB">
        <authorList>
            <consortium name="EnsemblMetazoa"/>
        </authorList>
    </citation>
    <scope>IDENTIFICATION</scope>
    <source>
        <strain evidence="4">IAEA</strain>
    </source>
</reference>
<dbReference type="VEuPathDB" id="VectorBase:GBRI001988"/>
<name>A0A1A9W0J7_9MUSC</name>
<dbReference type="Gene3D" id="2.60.120.200">
    <property type="match status" value="2"/>
</dbReference>
<accession>A0A1A9W0J7</accession>
<organism evidence="4 5">
    <name type="scientific">Glossina brevipalpis</name>
    <dbReference type="NCBI Taxonomy" id="37001"/>
    <lineage>
        <taxon>Eukaryota</taxon>
        <taxon>Metazoa</taxon>
        <taxon>Ecdysozoa</taxon>
        <taxon>Arthropoda</taxon>
        <taxon>Hexapoda</taxon>
        <taxon>Insecta</taxon>
        <taxon>Pterygota</taxon>
        <taxon>Neoptera</taxon>
        <taxon>Endopterygota</taxon>
        <taxon>Diptera</taxon>
        <taxon>Brachycera</taxon>
        <taxon>Muscomorpha</taxon>
        <taxon>Hippoboscoidea</taxon>
        <taxon>Glossinidae</taxon>
        <taxon>Glossina</taxon>
    </lineage>
</organism>
<reference evidence="5" key="1">
    <citation type="submission" date="2014-03" db="EMBL/GenBank/DDBJ databases">
        <authorList>
            <person name="Aksoy S."/>
            <person name="Warren W."/>
            <person name="Wilson R.K."/>
        </authorList>
    </citation>
    <scope>NUCLEOTIDE SEQUENCE [LARGE SCALE GENOMIC DNA]</scope>
    <source>
        <strain evidence="5">IAEA</strain>
    </source>
</reference>
<evidence type="ECO:0000313" key="4">
    <source>
        <dbReference type="EnsemblMetazoa" id="GBRI001988-PA"/>
    </source>
</evidence>
<dbReference type="AlphaFoldDB" id="A0A1A9W0J7"/>
<evidence type="ECO:0000256" key="2">
    <source>
        <dbReference type="RuleBase" id="RU102079"/>
    </source>
</evidence>
<keyword evidence="5" id="KW-1185">Reference proteome</keyword>
<dbReference type="SUPFAM" id="SSF49899">
    <property type="entry name" value="Concanavalin A-like lectins/glucanases"/>
    <property type="match status" value="2"/>
</dbReference>
<dbReference type="PROSITE" id="PS51304">
    <property type="entry name" value="GALECTIN"/>
    <property type="match status" value="2"/>
</dbReference>
<feature type="domain" description="Galectin" evidence="3">
    <location>
        <begin position="231"/>
        <end position="362"/>
    </location>
</feature>
<protein>
    <recommendedName>
        <fullName evidence="2">Galectin</fullName>
    </recommendedName>
</protein>
<dbReference type="InterPro" id="IPR001079">
    <property type="entry name" value="Galectin_CRD"/>
</dbReference>
<dbReference type="InterPro" id="IPR044156">
    <property type="entry name" value="Galectin-like"/>
</dbReference>